<dbReference type="RefSeq" id="WP_021740585.1">
    <property type="nucleotide sequence ID" value="NZ_KI271186.1"/>
</dbReference>
<reference evidence="1 2" key="1">
    <citation type="submission" date="2013-06" db="EMBL/GenBank/DDBJ databases">
        <authorList>
            <person name="Weinstock G."/>
            <person name="Sodergren E."/>
            <person name="Lobos E.A."/>
            <person name="Fulton L."/>
            <person name="Fulton R."/>
            <person name="Courtney L."/>
            <person name="Fronick C."/>
            <person name="O'Laughlin M."/>
            <person name="Godfrey J."/>
            <person name="Wilson R.M."/>
            <person name="Miner T."/>
            <person name="Farmer C."/>
            <person name="Delehaunty K."/>
            <person name="Cordes M."/>
            <person name="Minx P."/>
            <person name="Tomlinson C."/>
            <person name="Chen J."/>
            <person name="Wollam A."/>
            <person name="Pepin K.H."/>
            <person name="Bhonagiri V."/>
            <person name="Zhang X."/>
            <person name="Warren W."/>
            <person name="Mitreva M."/>
            <person name="Mardis E.R."/>
            <person name="Wilson R.K."/>
        </authorList>
    </citation>
    <scope>NUCLEOTIDE SEQUENCE [LARGE SCALE GENOMIC DNA]</scope>
    <source>
        <strain evidence="1 2">ATCC 29099</strain>
    </source>
</reference>
<accession>U2P1F9</accession>
<keyword evidence="2" id="KW-1185">Reference proteome</keyword>
<dbReference type="eggNOG" id="COG4859">
    <property type="taxonomic scope" value="Bacteria"/>
</dbReference>
<dbReference type="HOGENOM" id="CLU_166184_0_0_9"/>
<protein>
    <submittedName>
        <fullName evidence="1">Uncharacterized protein</fullName>
    </submittedName>
</protein>
<comment type="caution">
    <text evidence="1">The sequence shown here is derived from an EMBL/GenBank/DDBJ whole genome shotgun (WGS) entry which is preliminary data.</text>
</comment>
<proteinExistence type="predicted"/>
<name>U2P1F9_EUBRA</name>
<dbReference type="EMBL" id="AWVJ01000126">
    <property type="protein sequence ID" value="ERK44275.1"/>
    <property type="molecule type" value="Genomic_DNA"/>
</dbReference>
<dbReference type="Proteomes" id="UP000016608">
    <property type="component" value="Unassembled WGS sequence"/>
</dbReference>
<evidence type="ECO:0000313" key="1">
    <source>
        <dbReference type="EMBL" id="ERK44275.1"/>
    </source>
</evidence>
<sequence length="124" mass="13966">MRLLDKFKKKGFESENVKPENSEEIIVDRFPFADAPNTACFTCRHVLEEHKPILYVSHDEDGYWQFLCGGSHKEEDARVVSLASILNIDETMGDLAGLDYGECAEAEDAASDWMVKCTLSEGMK</sequence>
<organism evidence="1 2">
    <name type="scientific">Eubacterium ramulus ATCC 29099</name>
    <dbReference type="NCBI Taxonomy" id="1256908"/>
    <lineage>
        <taxon>Bacteria</taxon>
        <taxon>Bacillati</taxon>
        <taxon>Bacillota</taxon>
        <taxon>Clostridia</taxon>
        <taxon>Eubacteriales</taxon>
        <taxon>Eubacteriaceae</taxon>
        <taxon>Eubacterium</taxon>
    </lineage>
</organism>
<dbReference type="GeneID" id="42787885"/>
<gene>
    <name evidence="1" type="ORF">HMPREF0373_02052</name>
</gene>
<dbReference type="PATRIC" id="fig|1256908.3.peg.1895"/>
<dbReference type="AlphaFoldDB" id="U2P1F9"/>
<evidence type="ECO:0000313" key="2">
    <source>
        <dbReference type="Proteomes" id="UP000016608"/>
    </source>
</evidence>